<dbReference type="EMBL" id="AP013548">
    <property type="protein sequence ID" value="BAQ94470.1"/>
    <property type="molecule type" value="Genomic_DNA"/>
</dbReference>
<dbReference type="Proteomes" id="UP000504725">
    <property type="component" value="Segment"/>
</dbReference>
<protein>
    <submittedName>
        <fullName evidence="1">YadA domain-containing structural protein</fullName>
    </submittedName>
</protein>
<proteinExistence type="predicted"/>
<dbReference type="KEGG" id="vg:55412202"/>
<sequence length="226" mass="23234">MAGVYVPNWTRLQLGTLVGSVLPKSAVEDAMKDTDNEDVYVPGMDSSKLTGGIGGVDIDSAGDEYANKTQENVEITGGSGKDAKATVTTSGNKVTGVTITTAGSGYKLNETVKIKGSQIGSNGRIESLKDINQGANYKNGEYSGVETTNTGSGSGLTLTLTIEGNKVKEGSVTVDSPGGGYAVDDTITIKDGEIDAKEGEEITAANAKVEATKQIVDAELSVNDLT</sequence>
<name>A0A6S4PAV4_9CAUD</name>
<evidence type="ECO:0000313" key="2">
    <source>
        <dbReference type="Proteomes" id="UP000504725"/>
    </source>
</evidence>
<organism evidence="1 2">
    <name type="scientific">uncultured phage_MedDCM-OCT-S38-C3</name>
    <dbReference type="NCBI Taxonomy" id="2740803"/>
    <lineage>
        <taxon>Viruses</taxon>
        <taxon>Duplodnaviria</taxon>
        <taxon>Heunggongvirae</taxon>
        <taxon>Uroviricota</taxon>
        <taxon>Caudoviricetes</taxon>
        <taxon>Autographivirales</taxon>
        <taxon>Stopalavirus</taxon>
        <taxon>Stopalavirus S38C3</taxon>
    </lineage>
</organism>
<dbReference type="RefSeq" id="YP_009777967.1">
    <property type="nucleotide sequence ID" value="NC_047707.1"/>
</dbReference>
<evidence type="ECO:0000313" key="1">
    <source>
        <dbReference type="EMBL" id="BAQ94470.1"/>
    </source>
</evidence>
<reference evidence="1 2" key="1">
    <citation type="journal article" date="2013" name="PLoS Genet.">
        <title>Expanding the Marine Virosphere Using Metagenomics.</title>
        <authorList>
            <person name="Mizuno C.M."/>
            <person name="Rodriguez-Valera F."/>
            <person name="Kimes N.E."/>
            <person name="Ghai R."/>
        </authorList>
    </citation>
    <scope>NUCLEOTIDE SEQUENCE [LARGE SCALE GENOMIC DNA]</scope>
    <source>
        <strain evidence="1">UvMED-CGR-U-MedDCM-OCT-S38-C3</strain>
    </source>
</reference>
<keyword evidence="2" id="KW-1185">Reference proteome</keyword>
<accession>A0A6S4PAV4</accession>
<dbReference type="GeneID" id="55412202"/>